<reference evidence="1 2" key="1">
    <citation type="submission" date="2019-11" db="EMBL/GenBank/DDBJ databases">
        <title>Bacillus lacus genome.</title>
        <authorList>
            <person name="Allen C.J."/>
            <person name="Newman J.D."/>
        </authorList>
    </citation>
    <scope>NUCLEOTIDE SEQUENCE [LARGE SCALE GENOMIC DNA]</scope>
    <source>
        <strain evidence="1 2">KCTC 33946</strain>
    </source>
</reference>
<dbReference type="AlphaFoldDB" id="A0A7X2IX84"/>
<dbReference type="Pfam" id="PF14398">
    <property type="entry name" value="ATPgrasp_YheCD"/>
    <property type="match status" value="1"/>
</dbReference>
<dbReference type="RefSeq" id="WP_154306628.1">
    <property type="nucleotide sequence ID" value="NZ_WKKI01000005.1"/>
</dbReference>
<dbReference type="OrthoDB" id="7869153at2"/>
<protein>
    <recommendedName>
        <fullName evidence="3">ATP-grasp domain-containing protein</fullName>
    </recommendedName>
</protein>
<keyword evidence="2" id="KW-1185">Reference proteome</keyword>
<dbReference type="Proteomes" id="UP000448867">
    <property type="component" value="Unassembled WGS sequence"/>
</dbReference>
<name>A0A7X2IX84_9BACI</name>
<dbReference type="SUPFAM" id="SSF56059">
    <property type="entry name" value="Glutathione synthetase ATP-binding domain-like"/>
    <property type="match status" value="1"/>
</dbReference>
<evidence type="ECO:0008006" key="3">
    <source>
        <dbReference type="Google" id="ProtNLM"/>
    </source>
</evidence>
<comment type="caution">
    <text evidence="1">The sequence shown here is derived from an EMBL/GenBank/DDBJ whole genome shotgun (WGS) entry which is preliminary data.</text>
</comment>
<dbReference type="EMBL" id="WKKI01000005">
    <property type="protein sequence ID" value="MRX71491.1"/>
    <property type="molecule type" value="Genomic_DNA"/>
</dbReference>
<accession>A0A7X2IX84</accession>
<proteinExistence type="predicted"/>
<sequence length="350" mass="39230">MKTKEDFCTVGILVGTARKSASFRADSSFLKGLMSAISREGVIPFVFTAKDMSEQYIAGYIYSFSAKEWIKKKMPYPSVVFNRVPTVLEEQSPEIKRSLQLLEEKSTLLLNPSFFDKWDVYQLLSQNNELSPFLPETKALDDFGSFLAFLNEKRSLYIKRTAGSQGEGIMKVSVKPEGVFRLSTIEEDATVPSPEALWGKMKIVTEEQPYIMQEEIQSDTIGNVKFDFRISAVFDPHTNIYTIAGIGVRKASAEGITTHVPRGGEAAPLSEANIKQEDTILNWLADEAGSTLSDAYGQLAEFSMDVCRSPEGTLHLLEVNSKPMKFDEAHIQNRRNRLLAKLFKHFASPL</sequence>
<evidence type="ECO:0000313" key="2">
    <source>
        <dbReference type="Proteomes" id="UP000448867"/>
    </source>
</evidence>
<evidence type="ECO:0000313" key="1">
    <source>
        <dbReference type="EMBL" id="MRX71491.1"/>
    </source>
</evidence>
<dbReference type="InterPro" id="IPR026838">
    <property type="entry name" value="YheC/D"/>
</dbReference>
<gene>
    <name evidence="1" type="ORF">GJU40_04790</name>
</gene>
<organism evidence="1 2">
    <name type="scientific">Metabacillus lacus</name>
    <dbReference type="NCBI Taxonomy" id="1983721"/>
    <lineage>
        <taxon>Bacteria</taxon>
        <taxon>Bacillati</taxon>
        <taxon>Bacillota</taxon>
        <taxon>Bacilli</taxon>
        <taxon>Bacillales</taxon>
        <taxon>Bacillaceae</taxon>
        <taxon>Metabacillus</taxon>
    </lineage>
</organism>